<name>A0A7R8X923_9CRUS</name>
<feature type="compositionally biased region" description="Polar residues" evidence="1">
    <location>
        <begin position="646"/>
        <end position="666"/>
    </location>
</feature>
<reference evidence="2" key="1">
    <citation type="submission" date="2020-11" db="EMBL/GenBank/DDBJ databases">
        <authorList>
            <person name="Tran Van P."/>
        </authorList>
    </citation>
    <scope>NUCLEOTIDE SEQUENCE</scope>
</reference>
<proteinExistence type="predicted"/>
<feature type="compositionally biased region" description="Polar residues" evidence="1">
    <location>
        <begin position="317"/>
        <end position="327"/>
    </location>
</feature>
<organism evidence="2">
    <name type="scientific">Darwinula stevensoni</name>
    <dbReference type="NCBI Taxonomy" id="69355"/>
    <lineage>
        <taxon>Eukaryota</taxon>
        <taxon>Metazoa</taxon>
        <taxon>Ecdysozoa</taxon>
        <taxon>Arthropoda</taxon>
        <taxon>Crustacea</taxon>
        <taxon>Oligostraca</taxon>
        <taxon>Ostracoda</taxon>
        <taxon>Podocopa</taxon>
        <taxon>Podocopida</taxon>
        <taxon>Darwinulocopina</taxon>
        <taxon>Darwinuloidea</taxon>
        <taxon>Darwinulidae</taxon>
        <taxon>Darwinula</taxon>
    </lineage>
</organism>
<accession>A0A7R8X923</accession>
<feature type="region of interest" description="Disordered" evidence="1">
    <location>
        <begin position="248"/>
        <end position="333"/>
    </location>
</feature>
<dbReference type="AlphaFoldDB" id="A0A7R8X923"/>
<feature type="compositionally biased region" description="Basic and acidic residues" evidence="1">
    <location>
        <begin position="510"/>
        <end position="526"/>
    </location>
</feature>
<evidence type="ECO:0000313" key="2">
    <source>
        <dbReference type="EMBL" id="CAD7242818.1"/>
    </source>
</evidence>
<feature type="region of interest" description="Disordered" evidence="1">
    <location>
        <begin position="164"/>
        <end position="205"/>
    </location>
</feature>
<gene>
    <name evidence="2" type="ORF">DSTB1V02_LOCUS2763</name>
</gene>
<feature type="compositionally biased region" description="Basic and acidic residues" evidence="1">
    <location>
        <begin position="464"/>
        <end position="479"/>
    </location>
</feature>
<feature type="compositionally biased region" description="Basic and acidic residues" evidence="1">
    <location>
        <begin position="290"/>
        <end position="311"/>
    </location>
</feature>
<evidence type="ECO:0000313" key="3">
    <source>
        <dbReference type="Proteomes" id="UP000677054"/>
    </source>
</evidence>
<feature type="region of interest" description="Disordered" evidence="1">
    <location>
        <begin position="641"/>
        <end position="666"/>
    </location>
</feature>
<dbReference type="EMBL" id="LR899838">
    <property type="protein sequence ID" value="CAD7242818.1"/>
    <property type="molecule type" value="Genomic_DNA"/>
</dbReference>
<dbReference type="Proteomes" id="UP000677054">
    <property type="component" value="Unassembled WGS sequence"/>
</dbReference>
<dbReference type="EMBL" id="CAJPEV010000321">
    <property type="protein sequence ID" value="CAG0883954.1"/>
    <property type="molecule type" value="Genomic_DNA"/>
</dbReference>
<feature type="region of interest" description="Disordered" evidence="1">
    <location>
        <begin position="464"/>
        <end position="526"/>
    </location>
</feature>
<protein>
    <submittedName>
        <fullName evidence="2">Uncharacterized protein</fullName>
    </submittedName>
</protein>
<evidence type="ECO:0000256" key="1">
    <source>
        <dbReference type="SAM" id="MobiDB-lite"/>
    </source>
</evidence>
<keyword evidence="3" id="KW-1185">Reference proteome</keyword>
<sequence length="773" mass="85508">MLFICAHFADIMEGDLSLENKENIPSPVSVQGQSATKGFQAISEKNTKSLLLNHASQPHSCEQGQEEEQERKEFSVENFVKKQDHETDIIAGSIHPSSISCIPQKQGKNDSNHSAQVVEKSVNINKQDEVKEQDLSKKIAPGKSINAKRRAIEVPSRLGISYGLSTRKSQNHKPVFKKPSLPPSANTKARKESMPPSSNKSRFSFARPTIASMAKSTSQESLSESVHDPVAPLPKKQEFLIHSASVKATGQISKSKPFGHGPAAPKTSAHRGIRAGPCNQVEVSTAGPKQAKDNTGRTTMKKEAETSEKVAQKRKSQFAQSTVSSRVIPSKQMPQRHYRLHCGILNSLHKEKMPTTKTEGSMKPPSMIRKRISEKFLKSQRDSFGRSKNPVESAVQSASGKAVKFMVAYKSKQDMKSQVKAPCSRSLNENLHQWLRKNAMTPARIRHLRCFGIESVGATKSFEQKQDENLARPLKKSEESTTVGQDDNAKETSTSSFTEADTSQLNTTFTKEDEQTKEDHSEKACEEKQLVEDANPSLEQPKGNNSNLILRDLYFLMEMGYPIKEVKQWMESVRDHYDVTNDPVYHILHSGIARQQQDAITAWSALERALECNALNSKDFCLWSAEVGAFVKAFTPALSRKKKGDSQSSKGTPRKSTLSSPESEVFLTPQTSYKSKELKTGSVRKSVLVRSNAKTRKLLQQQLGGLHVPESAMILTDVRRSARIVPEGKLNGDKGATSHTTKMSVHPFYVKNKHFASSSSSADSPAPTEQGSN</sequence>
<feature type="compositionally biased region" description="Polar residues" evidence="1">
    <location>
        <begin position="480"/>
        <end position="509"/>
    </location>
</feature>